<dbReference type="Proteomes" id="UP000708208">
    <property type="component" value="Unassembled WGS sequence"/>
</dbReference>
<gene>
    <name evidence="1" type="ORF">AFUS01_LOCUS11013</name>
</gene>
<sequence>MHIIIANAVAHADAIEGSNLETAAAGDSVESINGNDDNAYNNLN</sequence>
<organism evidence="1 2">
    <name type="scientific">Allacma fusca</name>
    <dbReference type="NCBI Taxonomy" id="39272"/>
    <lineage>
        <taxon>Eukaryota</taxon>
        <taxon>Metazoa</taxon>
        <taxon>Ecdysozoa</taxon>
        <taxon>Arthropoda</taxon>
        <taxon>Hexapoda</taxon>
        <taxon>Collembola</taxon>
        <taxon>Symphypleona</taxon>
        <taxon>Sminthuridae</taxon>
        <taxon>Allacma</taxon>
    </lineage>
</organism>
<feature type="non-terminal residue" evidence="1">
    <location>
        <position position="44"/>
    </location>
</feature>
<dbReference type="EMBL" id="CAJVCH010083202">
    <property type="protein sequence ID" value="CAG7721825.1"/>
    <property type="molecule type" value="Genomic_DNA"/>
</dbReference>
<dbReference type="AlphaFoldDB" id="A0A8J2JKA9"/>
<evidence type="ECO:0000313" key="1">
    <source>
        <dbReference type="EMBL" id="CAG7721825.1"/>
    </source>
</evidence>
<name>A0A8J2JKA9_9HEXA</name>
<accession>A0A8J2JKA9</accession>
<keyword evidence="2" id="KW-1185">Reference proteome</keyword>
<evidence type="ECO:0000313" key="2">
    <source>
        <dbReference type="Proteomes" id="UP000708208"/>
    </source>
</evidence>
<reference evidence="1" key="1">
    <citation type="submission" date="2021-06" db="EMBL/GenBank/DDBJ databases">
        <authorList>
            <person name="Hodson N. C."/>
            <person name="Mongue J. A."/>
            <person name="Jaron S. K."/>
        </authorList>
    </citation>
    <scope>NUCLEOTIDE SEQUENCE</scope>
</reference>
<protein>
    <submittedName>
        <fullName evidence="1">Uncharacterized protein</fullName>
    </submittedName>
</protein>
<comment type="caution">
    <text evidence="1">The sequence shown here is derived from an EMBL/GenBank/DDBJ whole genome shotgun (WGS) entry which is preliminary data.</text>
</comment>
<proteinExistence type="predicted"/>